<proteinExistence type="predicted"/>
<protein>
    <submittedName>
        <fullName evidence="1">Uncharacterized protein</fullName>
    </submittedName>
</protein>
<comment type="caution">
    <text evidence="1">The sequence shown here is derived from an EMBL/GenBank/DDBJ whole genome shotgun (WGS) entry which is preliminary data.</text>
</comment>
<evidence type="ECO:0000313" key="1">
    <source>
        <dbReference type="EMBL" id="MBP2294638.1"/>
    </source>
</evidence>
<dbReference type="EMBL" id="JAGINP010000017">
    <property type="protein sequence ID" value="MBP2294638.1"/>
    <property type="molecule type" value="Genomic_DNA"/>
</dbReference>
<accession>A0ABS4SRC4</accession>
<gene>
    <name evidence="1" type="ORF">J2851_004428</name>
</gene>
<sequence length="32" mass="3527">MSILVFLRELAGLTALFGTLFVWTVVGRVLGF</sequence>
<keyword evidence="2" id="KW-1185">Reference proteome</keyword>
<name>A0ABS4SRC4_9PROT</name>
<reference evidence="1 2" key="1">
    <citation type="submission" date="2021-03" db="EMBL/GenBank/DDBJ databases">
        <title>Genomic Encyclopedia of Type Strains, Phase III (KMG-III): the genomes of soil and plant-associated and newly described type strains.</title>
        <authorList>
            <person name="Whitman W."/>
        </authorList>
    </citation>
    <scope>NUCLEOTIDE SEQUENCE [LARGE SCALE GENOMIC DNA]</scope>
    <source>
        <strain evidence="1 2">IMMIB AFH-6</strain>
    </source>
</reference>
<dbReference type="Proteomes" id="UP000781958">
    <property type="component" value="Unassembled WGS sequence"/>
</dbReference>
<evidence type="ECO:0000313" key="2">
    <source>
        <dbReference type="Proteomes" id="UP000781958"/>
    </source>
</evidence>
<organism evidence="1 2">
    <name type="scientific">Azospirillum rugosum</name>
    <dbReference type="NCBI Taxonomy" id="416170"/>
    <lineage>
        <taxon>Bacteria</taxon>
        <taxon>Pseudomonadati</taxon>
        <taxon>Pseudomonadota</taxon>
        <taxon>Alphaproteobacteria</taxon>
        <taxon>Rhodospirillales</taxon>
        <taxon>Azospirillaceae</taxon>
        <taxon>Azospirillum</taxon>
    </lineage>
</organism>